<dbReference type="AlphaFoldDB" id="A0A851Y031"/>
<dbReference type="CDD" id="cd00112">
    <property type="entry name" value="LDLa"/>
    <property type="match status" value="2"/>
</dbReference>
<dbReference type="PROSITE" id="PS50060">
    <property type="entry name" value="MAM_2"/>
    <property type="match status" value="2"/>
</dbReference>
<sequence>MFILKNSSSISQIAQLRSPQFRQTGSNCTLSFWYYNYGHSVGAAEMQLLVNGLKQHTVLWRAYYNEGDQWLKAVIQLGRLPHPFQFSLDKISLGVYDGVSAIDDITFENCALPPAALSCEGPNYFWCRRTKACIDSLLVCDLVDNCGDGSDEENCSKKLINDFFEKAFFRPHSSLPISEGGFFGCCFFLFIGDCSNRRRGFFFKLFFRKFRLDIREKFFFFRVVFFWNTLPKDVVNAPFFGVFFFRLDRNVGNMVLCDVSLPMAGILVKGTVGDGFTGDIGLDDMSFLGCTLYNGKNRNLPTVSTTTPGTSVPATLPMNNCTEKDFVCRASGRCIQMIQKCDFRPDCSDKSDELACVMEFCDFEDKNQCGWYQPTLEQTSGSNSIHTTNIFKWEHGRGTDLYPGQEKHCPLIDHTT</sequence>
<dbReference type="InterPro" id="IPR051560">
    <property type="entry name" value="MAM_domain-containing"/>
</dbReference>
<dbReference type="CDD" id="cd06263">
    <property type="entry name" value="MAM"/>
    <property type="match status" value="1"/>
</dbReference>
<dbReference type="PROSITE" id="PS01209">
    <property type="entry name" value="LDLRA_1"/>
    <property type="match status" value="2"/>
</dbReference>
<dbReference type="EMBL" id="WBNI01001156">
    <property type="protein sequence ID" value="NXD70883.1"/>
    <property type="molecule type" value="Genomic_DNA"/>
</dbReference>
<dbReference type="InterPro" id="IPR000998">
    <property type="entry name" value="MAM_dom"/>
</dbReference>
<name>A0A851Y031_EOLRO</name>
<dbReference type="InterPro" id="IPR023415">
    <property type="entry name" value="LDLR_class-A_CS"/>
</dbReference>
<evidence type="ECO:0000313" key="5">
    <source>
        <dbReference type="Proteomes" id="UP000637704"/>
    </source>
</evidence>
<dbReference type="PRINTS" id="PR00261">
    <property type="entry name" value="LDLRECEPTOR"/>
</dbReference>
<keyword evidence="1 2" id="KW-1015">Disulfide bond</keyword>
<evidence type="ECO:0000256" key="2">
    <source>
        <dbReference type="PROSITE-ProRule" id="PRU00124"/>
    </source>
</evidence>
<feature type="non-terminal residue" evidence="4">
    <location>
        <position position="1"/>
    </location>
</feature>
<accession>A0A851Y031</accession>
<dbReference type="InterPro" id="IPR002172">
    <property type="entry name" value="LDrepeatLR_classA_rpt"/>
</dbReference>
<keyword evidence="5" id="KW-1185">Reference proteome</keyword>
<dbReference type="SUPFAM" id="SSF57424">
    <property type="entry name" value="LDL receptor-like module"/>
    <property type="match status" value="2"/>
</dbReference>
<comment type="caution">
    <text evidence="4">The sequence shown here is derived from an EMBL/GenBank/DDBJ whole genome shotgun (WGS) entry which is preliminary data.</text>
</comment>
<feature type="disulfide bond" evidence="2">
    <location>
        <begin position="140"/>
        <end position="155"/>
    </location>
</feature>
<dbReference type="SUPFAM" id="SSF49899">
    <property type="entry name" value="Concanavalin A-like lectins/glucanases"/>
    <property type="match status" value="1"/>
</dbReference>
<dbReference type="SMART" id="SM00192">
    <property type="entry name" value="LDLa"/>
    <property type="match status" value="2"/>
</dbReference>
<dbReference type="InterPro" id="IPR013320">
    <property type="entry name" value="ConA-like_dom_sf"/>
</dbReference>
<dbReference type="Proteomes" id="UP000637704">
    <property type="component" value="Unassembled WGS sequence"/>
</dbReference>
<reference evidence="4" key="1">
    <citation type="submission" date="2019-09" db="EMBL/GenBank/DDBJ databases">
        <title>Bird 10,000 Genomes (B10K) Project - Family phase.</title>
        <authorList>
            <person name="Zhang G."/>
        </authorList>
    </citation>
    <scope>NUCLEOTIDE SEQUENCE</scope>
    <source>
        <strain evidence="4">B10K-DU-025-06</strain>
        <tissue evidence="4">Mixed tissue sample</tissue>
    </source>
</reference>
<dbReference type="Gene3D" id="2.60.120.200">
    <property type="match status" value="1"/>
</dbReference>
<organism evidence="4 5">
    <name type="scientific">Eolophus roseicapilla</name>
    <name type="common">Galah cockatoo</name>
    <name type="synonym">Cacatua roseicapilla</name>
    <dbReference type="NCBI Taxonomy" id="176039"/>
    <lineage>
        <taxon>Eukaryota</taxon>
        <taxon>Metazoa</taxon>
        <taxon>Chordata</taxon>
        <taxon>Craniata</taxon>
        <taxon>Vertebrata</taxon>
        <taxon>Euteleostomi</taxon>
        <taxon>Archelosauria</taxon>
        <taxon>Archosauria</taxon>
        <taxon>Dinosauria</taxon>
        <taxon>Saurischia</taxon>
        <taxon>Theropoda</taxon>
        <taxon>Coelurosauria</taxon>
        <taxon>Aves</taxon>
        <taxon>Neognathae</taxon>
        <taxon>Neoaves</taxon>
        <taxon>Telluraves</taxon>
        <taxon>Australaves</taxon>
        <taxon>Psittaciformes</taxon>
        <taxon>Cacatuidae</taxon>
        <taxon>Eolophus</taxon>
    </lineage>
</organism>
<dbReference type="PANTHER" id="PTHR23282:SF140">
    <property type="entry name" value="MAM AND LDL-RECEPTOR CLASS A DOMAIN-CONTAINING PROTEIN 1"/>
    <property type="match status" value="1"/>
</dbReference>
<feature type="domain" description="MAM" evidence="3">
    <location>
        <begin position="1"/>
        <end position="112"/>
    </location>
</feature>
<dbReference type="PROSITE" id="PS50068">
    <property type="entry name" value="LDLRA_2"/>
    <property type="match status" value="2"/>
</dbReference>
<comment type="caution">
    <text evidence="2">Lacks conserved residue(s) required for the propagation of feature annotation.</text>
</comment>
<dbReference type="PANTHER" id="PTHR23282">
    <property type="entry name" value="APICAL ENDOSOMAL GLYCOPROTEIN PRECURSOR"/>
    <property type="match status" value="1"/>
</dbReference>
<evidence type="ECO:0000256" key="1">
    <source>
        <dbReference type="ARBA" id="ARBA00023157"/>
    </source>
</evidence>
<dbReference type="Gene3D" id="4.10.400.10">
    <property type="entry name" value="Low-density Lipoprotein Receptor"/>
    <property type="match status" value="2"/>
</dbReference>
<protein>
    <submittedName>
        <fullName evidence="4">MALR1 protein</fullName>
    </submittedName>
</protein>
<dbReference type="Pfam" id="PF00057">
    <property type="entry name" value="Ldl_recept_a"/>
    <property type="match status" value="2"/>
</dbReference>
<dbReference type="InterPro" id="IPR036055">
    <property type="entry name" value="LDL_receptor-like_sf"/>
</dbReference>
<dbReference type="GO" id="GO:0016020">
    <property type="term" value="C:membrane"/>
    <property type="evidence" value="ECO:0007669"/>
    <property type="project" value="InterPro"/>
</dbReference>
<feature type="disulfide bond" evidence="2">
    <location>
        <begin position="341"/>
        <end position="356"/>
    </location>
</feature>
<feature type="non-terminal residue" evidence="4">
    <location>
        <position position="416"/>
    </location>
</feature>
<gene>
    <name evidence="4" type="primary">Malrd1_0</name>
    <name evidence="4" type="ORF">EOLROS_R01139</name>
</gene>
<feature type="domain" description="MAM" evidence="3">
    <location>
        <begin position="359"/>
        <end position="416"/>
    </location>
</feature>
<dbReference type="Pfam" id="PF00629">
    <property type="entry name" value="MAM"/>
    <property type="match status" value="1"/>
</dbReference>
<evidence type="ECO:0000313" key="4">
    <source>
        <dbReference type="EMBL" id="NXD70883.1"/>
    </source>
</evidence>
<proteinExistence type="predicted"/>
<evidence type="ECO:0000259" key="3">
    <source>
        <dbReference type="PROSITE" id="PS50060"/>
    </source>
</evidence>